<dbReference type="InterPro" id="IPR011545">
    <property type="entry name" value="DEAD/DEAH_box_helicase_dom"/>
</dbReference>
<dbReference type="AlphaFoldDB" id="A0A848LKB9"/>
<dbReference type="Pfam" id="PF00271">
    <property type="entry name" value="Helicase_C"/>
    <property type="match status" value="1"/>
</dbReference>
<dbReference type="InterPro" id="IPR001650">
    <property type="entry name" value="Helicase_C-like"/>
</dbReference>
<dbReference type="InterPro" id="IPR045628">
    <property type="entry name" value="Lhr_WH_dom"/>
</dbReference>
<dbReference type="SMART" id="SM00487">
    <property type="entry name" value="DEXDc"/>
    <property type="match status" value="1"/>
</dbReference>
<dbReference type="EMBL" id="JABBJJ010000125">
    <property type="protein sequence ID" value="NMO18158.1"/>
    <property type="molecule type" value="Genomic_DNA"/>
</dbReference>
<gene>
    <name evidence="5" type="ORF">HG543_25345</name>
</gene>
<dbReference type="PROSITE" id="PS51192">
    <property type="entry name" value="HELICASE_ATP_BIND_1"/>
    <property type="match status" value="1"/>
</dbReference>
<dbReference type="Proteomes" id="UP000518300">
    <property type="component" value="Unassembled WGS sequence"/>
</dbReference>
<dbReference type="GO" id="GO:0005524">
    <property type="term" value="F:ATP binding"/>
    <property type="evidence" value="ECO:0007669"/>
    <property type="project" value="UniProtKB-KW"/>
</dbReference>
<sequence length="706" mass="76635">MSVFSRFPPRMQEAIVSRLGFTGLRPVQELTARELLDGSNAVVLAPTAGGKTEAALFPILADLMERPVAGVGALYVAPIKALLNNQEERLGIYTEMVGLRRFVWHGDTPDGAKRAFIKEPCELLMTTPESLEVMLISPRVPVQSLFSQLRHVVVDEVHALAGTDRGAHLMSVIERLAALGGGDVQRVGLSATVGNPEDILAWLKGSSRRQGTVVDPPRQPAQRKLSVSLPGTVSDIARAGASLGRGRKSLFFCQTRALTEAVAERMRGQGTDVFVHHSSVSLEERKLAEERFHHGQDACIVCTSTLELGIDVGDLDAVLQANAPSTVSSFLQRIGRTGRRAGQVANMAFLCEDTDSLLVAIALIEQARAGWVEAVPMQSRCWAVLVQQLMALSLQFGAISPVDAWAQLSRVPDFQGISAGEFEALVRHLVATEFLFESGGKLSLGERAERLFGRKNFSELYAVFTSPVMYRVMAGAQELGSIEPAFVERLVEGMSSFLLAGRAWVVERLIHASREVHVRAAPAGRKPTWGGFMPRFLGYEVCQRIRNILEGDTSLAYLDEAAAGALRALREDLGPLLRRVGPAVQLDSDGNALWWNFAGGRINHTLKYALELAHGWKVVPDNFFVRISGAGASHDAVARGLAEGAREAFWSAPGRLQAMAARIPPYRLSKFQDALPPHAVAEMLGGTFLDTEGARRVLASAQPVRP</sequence>
<accession>A0A848LKB9</accession>
<dbReference type="PANTHER" id="PTHR47962">
    <property type="entry name" value="ATP-DEPENDENT HELICASE LHR-RELATED-RELATED"/>
    <property type="match status" value="1"/>
</dbReference>
<dbReference type="Pfam" id="PF19306">
    <property type="entry name" value="WHD_Lhr"/>
    <property type="match status" value="1"/>
</dbReference>
<evidence type="ECO:0000256" key="1">
    <source>
        <dbReference type="ARBA" id="ARBA00022741"/>
    </source>
</evidence>
<evidence type="ECO:0000259" key="4">
    <source>
        <dbReference type="PROSITE" id="PS51194"/>
    </source>
</evidence>
<dbReference type="SMART" id="SM00490">
    <property type="entry name" value="HELICc"/>
    <property type="match status" value="1"/>
</dbReference>
<keyword evidence="6" id="KW-1185">Reference proteome</keyword>
<organism evidence="5 6">
    <name type="scientific">Pyxidicoccus fallax</name>
    <dbReference type="NCBI Taxonomy" id="394095"/>
    <lineage>
        <taxon>Bacteria</taxon>
        <taxon>Pseudomonadati</taxon>
        <taxon>Myxococcota</taxon>
        <taxon>Myxococcia</taxon>
        <taxon>Myxococcales</taxon>
        <taxon>Cystobacterineae</taxon>
        <taxon>Myxococcaceae</taxon>
        <taxon>Pyxidicoccus</taxon>
    </lineage>
</organism>
<dbReference type="Pfam" id="PF00270">
    <property type="entry name" value="DEAD"/>
    <property type="match status" value="1"/>
</dbReference>
<keyword evidence="1" id="KW-0547">Nucleotide-binding</keyword>
<name>A0A848LKB9_9BACT</name>
<protein>
    <submittedName>
        <fullName evidence="5">DEAD/DEAH box helicase</fullName>
    </submittedName>
</protein>
<keyword evidence="5" id="KW-0378">Hydrolase</keyword>
<evidence type="ECO:0000313" key="5">
    <source>
        <dbReference type="EMBL" id="NMO18158.1"/>
    </source>
</evidence>
<evidence type="ECO:0000313" key="6">
    <source>
        <dbReference type="Proteomes" id="UP000518300"/>
    </source>
</evidence>
<dbReference type="GO" id="GO:0003677">
    <property type="term" value="F:DNA binding"/>
    <property type="evidence" value="ECO:0007669"/>
    <property type="project" value="TreeGrafter"/>
</dbReference>
<keyword evidence="2" id="KW-0067">ATP-binding</keyword>
<dbReference type="InterPro" id="IPR014001">
    <property type="entry name" value="Helicase_ATP-bd"/>
</dbReference>
<dbReference type="Gene3D" id="3.40.50.300">
    <property type="entry name" value="P-loop containing nucleotide triphosphate hydrolases"/>
    <property type="match status" value="2"/>
</dbReference>
<proteinExistence type="predicted"/>
<dbReference type="PANTHER" id="PTHR47962:SF5">
    <property type="entry name" value="ATP-DEPENDENT HELICASE LHR-RELATED"/>
    <property type="match status" value="1"/>
</dbReference>
<dbReference type="InterPro" id="IPR027417">
    <property type="entry name" value="P-loop_NTPase"/>
</dbReference>
<feature type="domain" description="Helicase C-terminal" evidence="4">
    <location>
        <begin position="235"/>
        <end position="383"/>
    </location>
</feature>
<comment type="caution">
    <text evidence="5">The sequence shown here is derived from an EMBL/GenBank/DDBJ whole genome shotgun (WGS) entry which is preliminary data.</text>
</comment>
<reference evidence="5 6" key="1">
    <citation type="submission" date="2020-04" db="EMBL/GenBank/DDBJ databases">
        <title>Draft genome of Pyxidicoccus fallax type strain.</title>
        <authorList>
            <person name="Whitworth D.E."/>
        </authorList>
    </citation>
    <scope>NUCLEOTIDE SEQUENCE [LARGE SCALE GENOMIC DNA]</scope>
    <source>
        <strain evidence="5 6">DSM 14698</strain>
    </source>
</reference>
<evidence type="ECO:0000259" key="3">
    <source>
        <dbReference type="PROSITE" id="PS51192"/>
    </source>
</evidence>
<dbReference type="RefSeq" id="WP_169347432.1">
    <property type="nucleotide sequence ID" value="NZ_JABBJJ010000125.1"/>
</dbReference>
<evidence type="ECO:0000256" key="2">
    <source>
        <dbReference type="ARBA" id="ARBA00022840"/>
    </source>
</evidence>
<dbReference type="InterPro" id="IPR052511">
    <property type="entry name" value="ATP-dep_Helicase"/>
</dbReference>
<dbReference type="GO" id="GO:0004386">
    <property type="term" value="F:helicase activity"/>
    <property type="evidence" value="ECO:0007669"/>
    <property type="project" value="UniProtKB-KW"/>
</dbReference>
<feature type="domain" description="Helicase ATP-binding" evidence="3">
    <location>
        <begin position="32"/>
        <end position="211"/>
    </location>
</feature>
<keyword evidence="5" id="KW-0347">Helicase</keyword>
<dbReference type="SUPFAM" id="SSF52540">
    <property type="entry name" value="P-loop containing nucleoside triphosphate hydrolases"/>
    <property type="match status" value="1"/>
</dbReference>
<dbReference type="GO" id="GO:0016887">
    <property type="term" value="F:ATP hydrolysis activity"/>
    <property type="evidence" value="ECO:0007669"/>
    <property type="project" value="TreeGrafter"/>
</dbReference>
<dbReference type="PROSITE" id="PS51194">
    <property type="entry name" value="HELICASE_CTER"/>
    <property type="match status" value="1"/>
</dbReference>